<sequence>MLFRRHVPLQSYRQLLRTPALPTSMLLLLLSRVPLIASGITLTLHVVGDLGRGYGAAGLAGTATMLGSALGAPVLGRMIDHHGLRPVVALCGVTSCGYWLSTPYLPYEVLLLAALPAGALVMPAGSISRQVIAALVPPVHRRTAFSMDQVGIELAYISGPVLAILVSTQYSTSAALTGIGVANGVLAFALWYRNPPVRSAEESALPTQRPAPRSWVTGRFVAALLVATGATFVLIGVELTTIAALRASGDVAWTGVVLAVMGVASLTGGVIYGSARRSLSQLTLMTLLVLLTLPVGLAAQPWWLLALAVIPLNLLCAPTLAATAETISNAVPHTVRGTAMGLQDSATRLGFALGSPVVGFVLDRVEPGWGFVTAAGCGLGFAAVGAALSVRSRKRDSSATTDQRHARRSSSKRPRLRSNQAEKSLK</sequence>
<organism evidence="3 4">
    <name type="scientific">Saccharomonospora viridis</name>
    <dbReference type="NCBI Taxonomy" id="1852"/>
    <lineage>
        <taxon>Bacteria</taxon>
        <taxon>Bacillati</taxon>
        <taxon>Actinomycetota</taxon>
        <taxon>Actinomycetes</taxon>
        <taxon>Pseudonocardiales</taxon>
        <taxon>Pseudonocardiaceae</taxon>
        <taxon>Saccharomonospora</taxon>
    </lineage>
</organism>
<accession>A0A837DAF1</accession>
<dbReference type="AlphaFoldDB" id="A0A837DAF1"/>
<keyword evidence="2" id="KW-0472">Membrane</keyword>
<feature type="transmembrane region" description="Helical" evidence="2">
    <location>
        <begin position="251"/>
        <end position="272"/>
    </location>
</feature>
<evidence type="ECO:0000256" key="1">
    <source>
        <dbReference type="SAM" id="MobiDB-lite"/>
    </source>
</evidence>
<dbReference type="SUPFAM" id="SSF103473">
    <property type="entry name" value="MFS general substrate transporter"/>
    <property type="match status" value="1"/>
</dbReference>
<dbReference type="Proteomes" id="UP000030848">
    <property type="component" value="Unassembled WGS sequence"/>
</dbReference>
<reference evidence="3 4" key="1">
    <citation type="submission" date="2014-10" db="EMBL/GenBank/DDBJ databases">
        <title>Genome sequence of Micropolyspora internatus JCM3315.</title>
        <authorList>
            <person name="Shin S.-K."/>
            <person name="Yi H."/>
        </authorList>
    </citation>
    <scope>NUCLEOTIDE SEQUENCE [LARGE SCALE GENOMIC DNA]</scope>
    <source>
        <strain evidence="3 4">JCM 3315</strain>
    </source>
</reference>
<evidence type="ECO:0000313" key="4">
    <source>
        <dbReference type="Proteomes" id="UP000030848"/>
    </source>
</evidence>
<feature type="transmembrane region" description="Helical" evidence="2">
    <location>
        <begin position="368"/>
        <end position="388"/>
    </location>
</feature>
<name>A0A837DAF1_9PSEU</name>
<dbReference type="PANTHER" id="PTHR23542:SF1">
    <property type="entry name" value="MAJOR FACILITATOR SUPERFAMILY (MFS) PROFILE DOMAIN-CONTAINING PROTEIN"/>
    <property type="match status" value="1"/>
</dbReference>
<feature type="transmembrane region" description="Helical" evidence="2">
    <location>
        <begin position="53"/>
        <end position="76"/>
    </location>
</feature>
<dbReference type="Gene3D" id="1.20.1250.20">
    <property type="entry name" value="MFS general substrate transporter like domains"/>
    <property type="match status" value="1"/>
</dbReference>
<comment type="caution">
    <text evidence="3">The sequence shown here is derived from an EMBL/GenBank/DDBJ whole genome shotgun (WGS) entry which is preliminary data.</text>
</comment>
<feature type="region of interest" description="Disordered" evidence="1">
    <location>
        <begin position="393"/>
        <end position="426"/>
    </location>
</feature>
<dbReference type="InterPro" id="IPR011701">
    <property type="entry name" value="MFS"/>
</dbReference>
<keyword evidence="2" id="KW-1133">Transmembrane helix</keyword>
<dbReference type="GO" id="GO:0022857">
    <property type="term" value="F:transmembrane transporter activity"/>
    <property type="evidence" value="ECO:0007669"/>
    <property type="project" value="InterPro"/>
</dbReference>
<keyword evidence="2" id="KW-0812">Transmembrane</keyword>
<feature type="transmembrane region" description="Helical" evidence="2">
    <location>
        <begin position="220"/>
        <end position="245"/>
    </location>
</feature>
<feature type="transmembrane region" description="Helical" evidence="2">
    <location>
        <begin position="150"/>
        <end position="168"/>
    </location>
</feature>
<dbReference type="EMBL" id="JRZE01000003">
    <property type="protein sequence ID" value="KHF44382.1"/>
    <property type="molecule type" value="Genomic_DNA"/>
</dbReference>
<proteinExistence type="predicted"/>
<dbReference type="PANTHER" id="PTHR23542">
    <property type="match status" value="1"/>
</dbReference>
<dbReference type="InterPro" id="IPR036259">
    <property type="entry name" value="MFS_trans_sf"/>
</dbReference>
<evidence type="ECO:0000313" key="3">
    <source>
        <dbReference type="EMBL" id="KHF44382.1"/>
    </source>
</evidence>
<feature type="transmembrane region" description="Helical" evidence="2">
    <location>
        <begin position="174"/>
        <end position="192"/>
    </location>
</feature>
<dbReference type="Pfam" id="PF07690">
    <property type="entry name" value="MFS_1"/>
    <property type="match status" value="1"/>
</dbReference>
<protein>
    <submittedName>
        <fullName evidence="3">MFS transporter</fullName>
    </submittedName>
</protein>
<feature type="compositionally biased region" description="Basic residues" evidence="1">
    <location>
        <begin position="405"/>
        <end position="416"/>
    </location>
</feature>
<gene>
    <name evidence="3" type="ORF">MINT15_12640</name>
</gene>
<evidence type="ECO:0000256" key="2">
    <source>
        <dbReference type="SAM" id="Phobius"/>
    </source>
</evidence>
<feature type="transmembrane region" description="Helical" evidence="2">
    <location>
        <begin position="21"/>
        <end position="47"/>
    </location>
</feature>